<reference evidence="2" key="1">
    <citation type="submission" date="2021-11" db="EMBL/GenBank/DDBJ databases">
        <title>Genome sequence.</title>
        <authorList>
            <person name="Sun Q."/>
        </authorList>
    </citation>
    <scope>NUCLEOTIDE SEQUENCE</scope>
    <source>
        <strain evidence="2">JC732</strain>
    </source>
</reference>
<dbReference type="Proteomes" id="UP001139103">
    <property type="component" value="Unassembled WGS sequence"/>
</dbReference>
<keyword evidence="3" id="KW-1185">Reference proteome</keyword>
<dbReference type="CDD" id="cd02440">
    <property type="entry name" value="AdoMet_MTases"/>
    <property type="match status" value="1"/>
</dbReference>
<evidence type="ECO:0000313" key="2">
    <source>
        <dbReference type="EMBL" id="MCC9631921.1"/>
    </source>
</evidence>
<dbReference type="InterPro" id="IPR052514">
    <property type="entry name" value="SAM-dependent_MTase"/>
</dbReference>
<dbReference type="EMBL" id="JAJKFT010000010">
    <property type="protein sequence ID" value="MCC9631921.1"/>
    <property type="molecule type" value="Genomic_DNA"/>
</dbReference>
<keyword evidence="2" id="KW-0489">Methyltransferase</keyword>
<protein>
    <submittedName>
        <fullName evidence="2">FkbM family methyltransferase</fullName>
    </submittedName>
</protein>
<name>A0A9X1MSE6_9BACT</name>
<dbReference type="GO" id="GO:0032259">
    <property type="term" value="P:methylation"/>
    <property type="evidence" value="ECO:0007669"/>
    <property type="project" value="UniProtKB-KW"/>
</dbReference>
<dbReference type="Pfam" id="PF05050">
    <property type="entry name" value="Methyltransf_21"/>
    <property type="match status" value="1"/>
</dbReference>
<dbReference type="RefSeq" id="WP_230224751.1">
    <property type="nucleotide sequence ID" value="NZ_JAJKFT010000010.1"/>
</dbReference>
<feature type="domain" description="Methyltransferase FkbM" evidence="1">
    <location>
        <begin position="98"/>
        <end position="257"/>
    </location>
</feature>
<sequence length="356" mass="39183">MGLRKGFASLAPKVASFLRIYRPELTPPEPVTLEVRGQLVPAALYDYPISDTESIRICLADRRGIDPIADSIADGMAQPVGLFDLLPETVPQGGRVVDLGTHVGTFTLFSAWKGYEVLAIDASPLNCALLRESVRANGFTNVTIIESAASDHETTLRFFENGPFGFVVDEKDTQRTTVQVEAKRVSTILNEIGWDHVDFVKMDIEGSEPAAIAGMQELLQRPNAPAMLVESNGHTLNQFGHSPTSLKKQLNALGYQLYLTQQSKLRPCSVDEPQGNVLVDYLATKSTPQCESWKVTGPLTKSEHLAAILQSLCSANRLEKRWGQNLLNLFTELCIQHPKILEMYPGLPLKIEQKAA</sequence>
<accession>A0A9X1MSE6</accession>
<dbReference type="SUPFAM" id="SSF53335">
    <property type="entry name" value="S-adenosyl-L-methionine-dependent methyltransferases"/>
    <property type="match status" value="1"/>
</dbReference>
<dbReference type="AlphaFoldDB" id="A0A9X1MSE6"/>
<evidence type="ECO:0000313" key="3">
    <source>
        <dbReference type="Proteomes" id="UP001139103"/>
    </source>
</evidence>
<dbReference type="InterPro" id="IPR006342">
    <property type="entry name" value="FkbM_mtfrase"/>
</dbReference>
<proteinExistence type="predicted"/>
<dbReference type="GO" id="GO:0008168">
    <property type="term" value="F:methyltransferase activity"/>
    <property type="evidence" value="ECO:0007669"/>
    <property type="project" value="UniProtKB-KW"/>
</dbReference>
<gene>
    <name evidence="2" type="ORF">LOC68_26295</name>
</gene>
<dbReference type="PANTHER" id="PTHR34203">
    <property type="entry name" value="METHYLTRANSFERASE, FKBM FAMILY PROTEIN"/>
    <property type="match status" value="1"/>
</dbReference>
<evidence type="ECO:0000259" key="1">
    <source>
        <dbReference type="Pfam" id="PF05050"/>
    </source>
</evidence>
<organism evidence="2 3">
    <name type="scientific">Blastopirellula sediminis</name>
    <dbReference type="NCBI Taxonomy" id="2894196"/>
    <lineage>
        <taxon>Bacteria</taxon>
        <taxon>Pseudomonadati</taxon>
        <taxon>Planctomycetota</taxon>
        <taxon>Planctomycetia</taxon>
        <taxon>Pirellulales</taxon>
        <taxon>Pirellulaceae</taxon>
        <taxon>Blastopirellula</taxon>
    </lineage>
</organism>
<comment type="caution">
    <text evidence="2">The sequence shown here is derived from an EMBL/GenBank/DDBJ whole genome shotgun (WGS) entry which is preliminary data.</text>
</comment>
<dbReference type="NCBIfam" id="TIGR01444">
    <property type="entry name" value="fkbM_fam"/>
    <property type="match status" value="1"/>
</dbReference>
<dbReference type="Gene3D" id="3.40.50.150">
    <property type="entry name" value="Vaccinia Virus protein VP39"/>
    <property type="match status" value="1"/>
</dbReference>
<dbReference type="InterPro" id="IPR029063">
    <property type="entry name" value="SAM-dependent_MTases_sf"/>
</dbReference>
<keyword evidence="2" id="KW-0808">Transferase</keyword>
<dbReference type="PANTHER" id="PTHR34203:SF15">
    <property type="entry name" value="SLL1173 PROTEIN"/>
    <property type="match status" value="1"/>
</dbReference>